<comment type="caution">
    <text evidence="1">The sequence shown here is derived from an EMBL/GenBank/DDBJ whole genome shotgun (WGS) entry which is preliminary data.</text>
</comment>
<evidence type="ECO:0000313" key="1">
    <source>
        <dbReference type="EMBL" id="KAJ8930704.1"/>
    </source>
</evidence>
<name>A0AAV8WVQ9_9CUCU</name>
<gene>
    <name evidence="1" type="ORF">NQ314_016469</name>
</gene>
<sequence>MLEQLLADLAGEYPAFREVFLDERDIYLTNSLQAAALSKLRSKGYEALVETPEPLKIVGVVGIGHVPGITRLWPHDQQPFLKDIITIPPPSMTSKVIKYSYKISLLAFGGYLVYKYVPMPKLLRENIHVIVQKVITNVNDTGFRYTLH</sequence>
<accession>A0AAV8WVQ9</accession>
<proteinExistence type="predicted"/>
<dbReference type="PANTHER" id="PTHR21530">
    <property type="entry name" value="PHEROMONE SHUTDOWN PROTEIN"/>
    <property type="match status" value="1"/>
</dbReference>
<keyword evidence="2" id="KW-1185">Reference proteome</keyword>
<evidence type="ECO:0008006" key="3">
    <source>
        <dbReference type="Google" id="ProtNLM"/>
    </source>
</evidence>
<dbReference type="Proteomes" id="UP001162156">
    <property type="component" value="Unassembled WGS sequence"/>
</dbReference>
<protein>
    <recommendedName>
        <fullName evidence="3">TraB domain-containing protein</fullName>
    </recommendedName>
</protein>
<evidence type="ECO:0000313" key="2">
    <source>
        <dbReference type="Proteomes" id="UP001162156"/>
    </source>
</evidence>
<reference evidence="1" key="1">
    <citation type="journal article" date="2023" name="Insect Mol. Biol.">
        <title>Genome sequencing provides insights into the evolution of gene families encoding plant cell wall-degrading enzymes in longhorned beetles.</title>
        <authorList>
            <person name="Shin N.R."/>
            <person name="Okamura Y."/>
            <person name="Kirsch R."/>
            <person name="Pauchet Y."/>
        </authorList>
    </citation>
    <scope>NUCLEOTIDE SEQUENCE</scope>
    <source>
        <strain evidence="1">RBIC_L_NR</strain>
    </source>
</reference>
<dbReference type="InterPro" id="IPR046345">
    <property type="entry name" value="TraB_PrgY-like"/>
</dbReference>
<dbReference type="EMBL" id="JANEYF010004577">
    <property type="protein sequence ID" value="KAJ8930704.1"/>
    <property type="molecule type" value="Genomic_DNA"/>
</dbReference>
<dbReference type="PANTHER" id="PTHR21530:SF7">
    <property type="entry name" value="TRAB DOMAIN-CONTAINING PROTEIN"/>
    <property type="match status" value="1"/>
</dbReference>
<dbReference type="AlphaFoldDB" id="A0AAV8WVQ9"/>
<organism evidence="1 2">
    <name type="scientific">Rhamnusium bicolor</name>
    <dbReference type="NCBI Taxonomy" id="1586634"/>
    <lineage>
        <taxon>Eukaryota</taxon>
        <taxon>Metazoa</taxon>
        <taxon>Ecdysozoa</taxon>
        <taxon>Arthropoda</taxon>
        <taxon>Hexapoda</taxon>
        <taxon>Insecta</taxon>
        <taxon>Pterygota</taxon>
        <taxon>Neoptera</taxon>
        <taxon>Endopterygota</taxon>
        <taxon>Coleoptera</taxon>
        <taxon>Polyphaga</taxon>
        <taxon>Cucujiformia</taxon>
        <taxon>Chrysomeloidea</taxon>
        <taxon>Cerambycidae</taxon>
        <taxon>Lepturinae</taxon>
        <taxon>Rhagiini</taxon>
        <taxon>Rhamnusium</taxon>
    </lineage>
</organism>